<keyword evidence="1" id="KW-0378">Hydrolase</keyword>
<dbReference type="STRING" id="4846.A0A367KSF3"/>
<evidence type="ECO:0000313" key="5">
    <source>
        <dbReference type="EMBL" id="RCI05121.1"/>
    </source>
</evidence>
<name>A0A367KSF3_RHIST</name>
<dbReference type="CDD" id="cd00842">
    <property type="entry name" value="MPP_ASMase"/>
    <property type="match status" value="1"/>
</dbReference>
<accession>A0A367KSF3</accession>
<feature type="signal peptide" evidence="3">
    <location>
        <begin position="1"/>
        <end position="18"/>
    </location>
</feature>
<feature type="chain" id="PRO_5016958678" evidence="3">
    <location>
        <begin position="19"/>
        <end position="531"/>
    </location>
</feature>
<dbReference type="InterPro" id="IPR004843">
    <property type="entry name" value="Calcineurin-like_PHP"/>
</dbReference>
<organism evidence="5 6">
    <name type="scientific">Rhizopus stolonifer</name>
    <name type="common">Rhizopus nigricans</name>
    <dbReference type="NCBI Taxonomy" id="4846"/>
    <lineage>
        <taxon>Eukaryota</taxon>
        <taxon>Fungi</taxon>
        <taxon>Fungi incertae sedis</taxon>
        <taxon>Mucoromycota</taxon>
        <taxon>Mucoromycotina</taxon>
        <taxon>Mucoromycetes</taxon>
        <taxon>Mucorales</taxon>
        <taxon>Mucorineae</taxon>
        <taxon>Rhizopodaceae</taxon>
        <taxon>Rhizopus</taxon>
    </lineage>
</organism>
<dbReference type="EMBL" id="PJQM01000475">
    <property type="protein sequence ID" value="RCI05121.1"/>
    <property type="molecule type" value="Genomic_DNA"/>
</dbReference>
<dbReference type="Proteomes" id="UP000253551">
    <property type="component" value="Unassembled WGS sequence"/>
</dbReference>
<dbReference type="PANTHER" id="PTHR10340:SF55">
    <property type="entry name" value="ENDOPOLYPHOSPHATASE"/>
    <property type="match status" value="1"/>
</dbReference>
<protein>
    <submittedName>
        <fullName evidence="5">Endopolyphosphatase</fullName>
    </submittedName>
</protein>
<comment type="caution">
    <text evidence="5">The sequence shown here is derived from an EMBL/GenBank/DDBJ whole genome shotgun (WGS) entry which is preliminary data.</text>
</comment>
<feature type="domain" description="Calcineurin-like phosphoesterase" evidence="4">
    <location>
        <begin position="44"/>
        <end position="308"/>
    </location>
</feature>
<evidence type="ECO:0000256" key="2">
    <source>
        <dbReference type="ARBA" id="ARBA00023180"/>
    </source>
</evidence>
<dbReference type="SUPFAM" id="SSF56300">
    <property type="entry name" value="Metallo-dependent phosphatases"/>
    <property type="match status" value="1"/>
</dbReference>
<evidence type="ECO:0000256" key="1">
    <source>
        <dbReference type="ARBA" id="ARBA00022801"/>
    </source>
</evidence>
<dbReference type="GO" id="GO:0000298">
    <property type="term" value="F:endopolyphosphatase activity"/>
    <property type="evidence" value="ECO:0007669"/>
    <property type="project" value="TreeGrafter"/>
</dbReference>
<evidence type="ECO:0000256" key="3">
    <source>
        <dbReference type="SAM" id="SignalP"/>
    </source>
</evidence>
<dbReference type="Gene3D" id="3.60.21.10">
    <property type="match status" value="1"/>
</dbReference>
<evidence type="ECO:0000259" key="4">
    <source>
        <dbReference type="Pfam" id="PF00149"/>
    </source>
</evidence>
<reference evidence="5 6" key="1">
    <citation type="journal article" date="2018" name="G3 (Bethesda)">
        <title>Phylogenetic and Phylogenomic Definition of Rhizopus Species.</title>
        <authorList>
            <person name="Gryganskyi A.P."/>
            <person name="Golan J."/>
            <person name="Dolatabadi S."/>
            <person name="Mondo S."/>
            <person name="Robb S."/>
            <person name="Idnurm A."/>
            <person name="Muszewska A."/>
            <person name="Steczkiewicz K."/>
            <person name="Masonjones S."/>
            <person name="Liao H.L."/>
            <person name="Gajdeczka M.T."/>
            <person name="Anike F."/>
            <person name="Vuek A."/>
            <person name="Anishchenko I.M."/>
            <person name="Voigt K."/>
            <person name="de Hoog G.S."/>
            <person name="Smith M.E."/>
            <person name="Heitman J."/>
            <person name="Vilgalys R."/>
            <person name="Stajich J.E."/>
        </authorList>
    </citation>
    <scope>NUCLEOTIDE SEQUENCE [LARGE SCALE GENOMIC DNA]</scope>
    <source>
        <strain evidence="5 6">LSU 92-RS-03</strain>
    </source>
</reference>
<dbReference type="GO" id="GO:0004309">
    <property type="term" value="F:exopolyphosphatase activity"/>
    <property type="evidence" value="ECO:0007669"/>
    <property type="project" value="TreeGrafter"/>
</dbReference>
<dbReference type="AlphaFoldDB" id="A0A367KSF3"/>
<keyword evidence="2" id="KW-0325">Glycoprotein</keyword>
<dbReference type="GO" id="GO:0005615">
    <property type="term" value="C:extracellular space"/>
    <property type="evidence" value="ECO:0007669"/>
    <property type="project" value="TreeGrafter"/>
</dbReference>
<evidence type="ECO:0000313" key="6">
    <source>
        <dbReference type="Proteomes" id="UP000253551"/>
    </source>
</evidence>
<dbReference type="GO" id="GO:0000324">
    <property type="term" value="C:fungal-type vacuole"/>
    <property type="evidence" value="ECO:0007669"/>
    <property type="project" value="TreeGrafter"/>
</dbReference>
<keyword evidence="3" id="KW-0732">Signal</keyword>
<dbReference type="GO" id="GO:0008081">
    <property type="term" value="F:phosphoric diester hydrolase activity"/>
    <property type="evidence" value="ECO:0007669"/>
    <property type="project" value="TreeGrafter"/>
</dbReference>
<dbReference type="Pfam" id="PF00149">
    <property type="entry name" value="Metallophos"/>
    <property type="match status" value="1"/>
</dbReference>
<proteinExistence type="predicted"/>
<dbReference type="PANTHER" id="PTHR10340">
    <property type="entry name" value="SPHINGOMYELIN PHOSPHODIESTERASE"/>
    <property type="match status" value="1"/>
</dbReference>
<gene>
    <name evidence="5" type="primary">PPN1_4</name>
    <name evidence="5" type="ORF">CU098_012762</name>
</gene>
<keyword evidence="6" id="KW-1185">Reference proteome</keyword>
<dbReference type="InterPro" id="IPR041805">
    <property type="entry name" value="ASMase/PPN1_MPP"/>
</dbReference>
<dbReference type="GO" id="GO:0006798">
    <property type="term" value="P:polyphosphate catabolic process"/>
    <property type="evidence" value="ECO:0007669"/>
    <property type="project" value="TreeGrafter"/>
</dbReference>
<dbReference type="InterPro" id="IPR029052">
    <property type="entry name" value="Metallo-depent_PP-like"/>
</dbReference>
<dbReference type="OrthoDB" id="348678at2759"/>
<sequence>MKTLSLLWTSFAVGGALGAQVEQQPFTINQPLMVQNASVTAYGRYLHITDIHMDKHYLRGAAVSSDCHRKPNKHKKKKKTEGLLAGHWGAPNTECDAPPRLVYYNIDYIAKEWKDKIDFVIWTGDNARHDGDALITRTKKEIIGYNRKIARLLKKAFTLDDDRTLPIVPCIGNNDVHPHNELRDIKHNPQLEEFSILWKDFIPEDQTKSFKKGGYFAIDVAPRMRVLSLNTLYFFSSNDVVTTCSDPKGPGHRHIKWMKRQLKHARRDNIKVIIIGHVPPTVKTFKDSCLDDYIRLSTKYADVITGHMYGHSNMDHFQIIGKNLDGSINSPPYIYEADNDDEVSIEKKKDAGRFVSTLKRQYHQAKKIRGTENLVVVNVAPPMLPLFYPTFRVSEYESDLNSSHFGNWLRYTQYYSNLTRWNEARDPITGKYPAPQFEVEYTTDKDYNMTDLTTDSWIDFAQFISSKEGRSVWKEYLANMFVRTNNQWYGQSIGDSPSELTGWDWFLSLIPWCDPMDNSSSESNWWNWFFK</sequence>